<feature type="transmembrane region" description="Helical" evidence="8">
    <location>
        <begin position="29"/>
        <end position="47"/>
    </location>
</feature>
<dbReference type="InterPro" id="IPR025256">
    <property type="entry name" value="TM7S3/TM198-like_dom"/>
</dbReference>
<protein>
    <recommendedName>
        <fullName evidence="6">Transmembrane protein 198</fullName>
    </recommendedName>
</protein>
<evidence type="ECO:0000256" key="8">
    <source>
        <dbReference type="SAM" id="Phobius"/>
    </source>
</evidence>
<name>A0A1X6NZY4_PORUM</name>
<evidence type="ECO:0000313" key="10">
    <source>
        <dbReference type="EMBL" id="OSX74178.1"/>
    </source>
</evidence>
<dbReference type="Pfam" id="PF13886">
    <property type="entry name" value="TM7S3_TM198"/>
    <property type="match status" value="1"/>
</dbReference>
<feature type="domain" description="TM7S3/TM198-like" evidence="9">
    <location>
        <begin position="36"/>
        <end position="227"/>
    </location>
</feature>
<feature type="region of interest" description="Disordered" evidence="7">
    <location>
        <begin position="236"/>
        <end position="406"/>
    </location>
</feature>
<dbReference type="EMBL" id="KV918959">
    <property type="protein sequence ID" value="OSX74178.1"/>
    <property type="molecule type" value="Genomic_DNA"/>
</dbReference>
<reference evidence="10 11" key="1">
    <citation type="submission" date="2017-03" db="EMBL/GenBank/DDBJ databases">
        <title>WGS assembly of Porphyra umbilicalis.</title>
        <authorList>
            <person name="Brawley S.H."/>
            <person name="Blouin N.A."/>
            <person name="Ficko-Blean E."/>
            <person name="Wheeler G.L."/>
            <person name="Lohr M."/>
            <person name="Goodson H.V."/>
            <person name="Jenkins J.W."/>
            <person name="Blaby-Haas C.E."/>
            <person name="Helliwell K.E."/>
            <person name="Chan C."/>
            <person name="Marriage T."/>
            <person name="Bhattacharya D."/>
            <person name="Klein A.S."/>
            <person name="Badis Y."/>
            <person name="Brodie J."/>
            <person name="Cao Y."/>
            <person name="Collen J."/>
            <person name="Dittami S.M."/>
            <person name="Gachon C.M."/>
            <person name="Green B.R."/>
            <person name="Karpowicz S."/>
            <person name="Kim J.W."/>
            <person name="Kudahl U."/>
            <person name="Lin S."/>
            <person name="Michel G."/>
            <person name="Mittag M."/>
            <person name="Olson B.J."/>
            <person name="Pangilinan J."/>
            <person name="Peng Y."/>
            <person name="Qiu H."/>
            <person name="Shu S."/>
            <person name="Singer J.T."/>
            <person name="Smith A.G."/>
            <person name="Sprecher B.N."/>
            <person name="Wagner V."/>
            <person name="Wang W."/>
            <person name="Wang Z.-Y."/>
            <person name="Yan J."/>
            <person name="Yarish C."/>
            <person name="Zoeuner-Riek S."/>
            <person name="Zhuang Y."/>
            <person name="Zou Y."/>
            <person name="Lindquist E.A."/>
            <person name="Grimwood J."/>
            <person name="Barry K."/>
            <person name="Rokhsar D.S."/>
            <person name="Schmutz J."/>
            <person name="Stiller J.W."/>
            <person name="Grossman A.R."/>
            <person name="Prochnik S.E."/>
        </authorList>
    </citation>
    <scope>NUCLEOTIDE SEQUENCE [LARGE SCALE GENOMIC DNA]</scope>
    <source>
        <strain evidence="10">4086291</strain>
    </source>
</reference>
<keyword evidence="5 8" id="KW-0472">Membrane</keyword>
<feature type="compositionally biased region" description="Basic residues" evidence="7">
    <location>
        <begin position="313"/>
        <end position="324"/>
    </location>
</feature>
<feature type="transmembrane region" description="Helical" evidence="8">
    <location>
        <begin position="165"/>
        <end position="186"/>
    </location>
</feature>
<accession>A0A1X6NZY4</accession>
<gene>
    <name evidence="10" type="ORF">BU14_0303s0009</name>
</gene>
<dbReference type="AlphaFoldDB" id="A0A1X6NZY4"/>
<evidence type="ECO:0000256" key="1">
    <source>
        <dbReference type="ARBA" id="ARBA00004141"/>
    </source>
</evidence>
<evidence type="ECO:0000256" key="4">
    <source>
        <dbReference type="ARBA" id="ARBA00022989"/>
    </source>
</evidence>
<evidence type="ECO:0000256" key="7">
    <source>
        <dbReference type="SAM" id="MobiDB-lite"/>
    </source>
</evidence>
<keyword evidence="11" id="KW-1185">Reference proteome</keyword>
<feature type="transmembrane region" description="Helical" evidence="8">
    <location>
        <begin position="84"/>
        <end position="106"/>
    </location>
</feature>
<dbReference type="InterPro" id="IPR040236">
    <property type="entry name" value="TMEM198"/>
</dbReference>
<keyword evidence="3 8" id="KW-0812">Transmembrane</keyword>
<dbReference type="GO" id="GO:0005886">
    <property type="term" value="C:plasma membrane"/>
    <property type="evidence" value="ECO:0007669"/>
    <property type="project" value="TreeGrafter"/>
</dbReference>
<sequence length="431" mass="43189">MWSADVIGNAANATTAAGAELASLRESHAPALLGWVLLGGVLVAFTGHSLLTPLVFLVGASPAVAFAVYVAGALELDSLADGQAALLFVATVIGIASGLLACRLLLPVAAFALAAALGAVAAAVLQSVLLYRLLPSRPELLFSIGAAFLALAFGALSLRVPDAMVMASTAGIGSYIAVSAVGVLAGDWPAELAPLARSAAARVLPTYVRLGYAAAILTLTALGTYTQARVRRARGDKPLVGGRGGGGAAAAAADRQGGGGGSGGDDRDLERGGYGPGGQSHNRRLQPPSPSRDGGDGYDEDDWEQPPRSSRGTSRKPPRRHRHGGGGGADGAPAGTRPPRGGPTARGYGSTAGSGASDDDETRSLVDGGRYGRRGRRGGDESDIESGRAPSVEGRRTGGGDDGYDTFAKAAHGLAAAPLKSFDGPGEDAAK</sequence>
<comment type="subcellular location">
    <subcellularLocation>
        <location evidence="1">Membrane</location>
        <topology evidence="1">Multi-pass membrane protein</topology>
    </subcellularLocation>
</comment>
<dbReference type="Proteomes" id="UP000218209">
    <property type="component" value="Unassembled WGS sequence"/>
</dbReference>
<dbReference type="PANTHER" id="PTHR31247:SF5">
    <property type="entry name" value="DUF4203 DOMAIN-CONTAINING PROTEIN"/>
    <property type="match status" value="1"/>
</dbReference>
<feature type="transmembrane region" description="Helical" evidence="8">
    <location>
        <begin position="206"/>
        <end position="225"/>
    </location>
</feature>
<evidence type="ECO:0000256" key="6">
    <source>
        <dbReference type="ARBA" id="ARBA00049737"/>
    </source>
</evidence>
<comment type="similarity">
    <text evidence="2">Belongs to the TMEM198 family.</text>
</comment>
<feature type="transmembrane region" description="Helical" evidence="8">
    <location>
        <begin position="113"/>
        <end position="134"/>
    </location>
</feature>
<feature type="transmembrane region" description="Helical" evidence="8">
    <location>
        <begin position="140"/>
        <end position="158"/>
    </location>
</feature>
<evidence type="ECO:0000256" key="2">
    <source>
        <dbReference type="ARBA" id="ARBA00006244"/>
    </source>
</evidence>
<organism evidence="10 11">
    <name type="scientific">Porphyra umbilicalis</name>
    <name type="common">Purple laver</name>
    <name type="synonym">Red alga</name>
    <dbReference type="NCBI Taxonomy" id="2786"/>
    <lineage>
        <taxon>Eukaryota</taxon>
        <taxon>Rhodophyta</taxon>
        <taxon>Bangiophyceae</taxon>
        <taxon>Bangiales</taxon>
        <taxon>Bangiaceae</taxon>
        <taxon>Porphyra</taxon>
    </lineage>
</organism>
<evidence type="ECO:0000313" key="11">
    <source>
        <dbReference type="Proteomes" id="UP000218209"/>
    </source>
</evidence>
<feature type="compositionally biased region" description="Low complexity" evidence="7">
    <location>
        <begin position="331"/>
        <end position="347"/>
    </location>
</feature>
<dbReference type="PANTHER" id="PTHR31247">
    <property type="entry name" value="TRANSMEMBRANE PROTEIN 198 FAMILY MEMBER"/>
    <property type="match status" value="1"/>
</dbReference>
<keyword evidence="4 8" id="KW-1133">Transmembrane helix</keyword>
<proteinExistence type="inferred from homology"/>
<evidence type="ECO:0000256" key="5">
    <source>
        <dbReference type="ARBA" id="ARBA00023136"/>
    </source>
</evidence>
<evidence type="ECO:0000259" key="9">
    <source>
        <dbReference type="Pfam" id="PF13886"/>
    </source>
</evidence>
<evidence type="ECO:0000256" key="3">
    <source>
        <dbReference type="ARBA" id="ARBA00022692"/>
    </source>
</evidence>
<feature type="transmembrane region" description="Helical" evidence="8">
    <location>
        <begin position="54"/>
        <end position="72"/>
    </location>
</feature>